<dbReference type="RefSeq" id="WP_012607093.1">
    <property type="nucleotide sequence ID" value="NC_011761.1"/>
</dbReference>
<proteinExistence type="predicted"/>
<reference evidence="1 2" key="1">
    <citation type="journal article" date="2008" name="BMC Genomics">
        <title>Acidithiobacillus ferrooxidans metabolism: from genome sequence to industrial applications.</title>
        <authorList>
            <person name="Valdes J."/>
            <person name="Pedroso I."/>
            <person name="Quatrini R."/>
            <person name="Dodson R.J."/>
            <person name="Tettelin H."/>
            <person name="Blake R.II."/>
            <person name="Eisen J.A."/>
            <person name="Holmes D.S."/>
        </authorList>
    </citation>
    <scope>NUCLEOTIDE SEQUENCE [LARGE SCALE GENOMIC DNA]</scope>
    <source>
        <strain evidence="2">ATCC 23270 / DSM 14882 / CIP 104768 / NCIMB 8455</strain>
    </source>
</reference>
<organism evidence="1 2">
    <name type="scientific">Acidithiobacillus ferrooxidans (strain ATCC 23270 / DSM 14882 / CIP 104768 / NCIMB 8455)</name>
    <name type="common">Ferrobacillus ferrooxidans (strain ATCC 23270)</name>
    <dbReference type="NCBI Taxonomy" id="243159"/>
    <lineage>
        <taxon>Bacteria</taxon>
        <taxon>Pseudomonadati</taxon>
        <taxon>Pseudomonadota</taxon>
        <taxon>Acidithiobacillia</taxon>
        <taxon>Acidithiobacillales</taxon>
        <taxon>Acidithiobacillaceae</taxon>
        <taxon>Acidithiobacillus</taxon>
    </lineage>
</organism>
<evidence type="ECO:0008006" key="3">
    <source>
        <dbReference type="Google" id="ProtNLM"/>
    </source>
</evidence>
<dbReference type="eggNOG" id="ENOG50335C8">
    <property type="taxonomic scope" value="Bacteria"/>
</dbReference>
<dbReference type="Pfam" id="PF11236">
    <property type="entry name" value="DUF3037"/>
    <property type="match status" value="1"/>
</dbReference>
<dbReference type="STRING" id="243159.AFE_1561"/>
<dbReference type="HOGENOM" id="CLU_1000635_0_0_6"/>
<evidence type="ECO:0000313" key="2">
    <source>
        <dbReference type="Proteomes" id="UP000001362"/>
    </source>
</evidence>
<gene>
    <name evidence="1" type="ordered locus">AFE_1561</name>
</gene>
<dbReference type="Proteomes" id="UP000001362">
    <property type="component" value="Chromosome"/>
</dbReference>
<dbReference type="InterPro" id="IPR021398">
    <property type="entry name" value="DUF3037"/>
</dbReference>
<evidence type="ECO:0000313" key="1">
    <source>
        <dbReference type="EMBL" id="ACK79934.1"/>
    </source>
</evidence>
<sequence length="284" mass="32204">MGQLAYYSVLYYVPYPFRNEQVNVGIVSFLPSGDVRVHIADNLRKVLAVHPAANINEIKDLSVTIPAFLKQVGCTGEDIFNVLSKFGAVKCFPDPCMFSYVGEEGYESMVENILLSLVNPERKKSKRNVTDRLFSDIKETFKAYRWLGYDDKDINNHMIVTRFPVAEDFGIKAEFALKNGKLHLIESVDLRLGTFSQKRQEAMSKMLIFDVAARERNETVNSYVVISGEEIKNMKPIVSLLDRYAENVVRWDVPEDVENFLTSMEGATGKIRTPLFHSPDGEGN</sequence>
<dbReference type="EMBL" id="CP001219">
    <property type="protein sequence ID" value="ACK79934.1"/>
    <property type="molecule type" value="Genomic_DNA"/>
</dbReference>
<dbReference type="AlphaFoldDB" id="B7JAD7"/>
<protein>
    <recommendedName>
        <fullName evidence="3">DUF3037 domain-containing protein</fullName>
    </recommendedName>
</protein>
<keyword evidence="2" id="KW-1185">Reference proteome</keyword>
<dbReference type="PaxDb" id="243159-AFE_1561"/>
<name>B7JAD7_ACIF2</name>
<accession>B7JAD7</accession>
<dbReference type="GeneID" id="65280778"/>
<dbReference type="KEGG" id="afr:AFE_1561"/>